<reference evidence="2" key="1">
    <citation type="submission" date="2021-01" db="EMBL/GenBank/DDBJ databases">
        <title>Adiantum capillus-veneris genome.</title>
        <authorList>
            <person name="Fang Y."/>
            <person name="Liao Q."/>
        </authorList>
    </citation>
    <scope>NUCLEOTIDE SEQUENCE</scope>
    <source>
        <strain evidence="2">H3</strain>
        <tissue evidence="2">Leaf</tissue>
    </source>
</reference>
<dbReference type="EMBL" id="JABFUD020000004">
    <property type="protein sequence ID" value="KAI5081264.1"/>
    <property type="molecule type" value="Genomic_DNA"/>
</dbReference>
<keyword evidence="3" id="KW-1185">Reference proteome</keyword>
<feature type="compositionally biased region" description="Basic and acidic residues" evidence="1">
    <location>
        <begin position="84"/>
        <end position="96"/>
    </location>
</feature>
<feature type="compositionally biased region" description="Polar residues" evidence="1">
    <location>
        <begin position="97"/>
        <end position="112"/>
    </location>
</feature>
<dbReference type="Proteomes" id="UP000886520">
    <property type="component" value="Chromosome 4"/>
</dbReference>
<comment type="caution">
    <text evidence="2">The sequence shown here is derived from an EMBL/GenBank/DDBJ whole genome shotgun (WGS) entry which is preliminary data.</text>
</comment>
<evidence type="ECO:0000313" key="2">
    <source>
        <dbReference type="EMBL" id="KAI5081264.1"/>
    </source>
</evidence>
<feature type="region of interest" description="Disordered" evidence="1">
    <location>
        <begin position="82"/>
        <end position="122"/>
    </location>
</feature>
<proteinExistence type="predicted"/>
<accession>A0A9D4ZMU6</accession>
<sequence>MYISQRATLAPGGQCRLKTDVSVASRACAWIPSKRTAQRLLLRAERGRSPAKGWQRVRRAACPASSTPACEPPLLSFFLSKSGRKTEVRQREKREQPTTANLPSSEVCSNAGTPERKRREES</sequence>
<evidence type="ECO:0000313" key="3">
    <source>
        <dbReference type="Proteomes" id="UP000886520"/>
    </source>
</evidence>
<evidence type="ECO:0000256" key="1">
    <source>
        <dbReference type="SAM" id="MobiDB-lite"/>
    </source>
</evidence>
<name>A0A9D4ZMU6_ADICA</name>
<protein>
    <submittedName>
        <fullName evidence="2">Uncharacterized protein</fullName>
    </submittedName>
</protein>
<gene>
    <name evidence="2" type="ORF">GOP47_0004447</name>
</gene>
<dbReference type="AlphaFoldDB" id="A0A9D4ZMU6"/>
<organism evidence="2 3">
    <name type="scientific">Adiantum capillus-veneris</name>
    <name type="common">Maidenhair fern</name>
    <dbReference type="NCBI Taxonomy" id="13818"/>
    <lineage>
        <taxon>Eukaryota</taxon>
        <taxon>Viridiplantae</taxon>
        <taxon>Streptophyta</taxon>
        <taxon>Embryophyta</taxon>
        <taxon>Tracheophyta</taxon>
        <taxon>Polypodiopsida</taxon>
        <taxon>Polypodiidae</taxon>
        <taxon>Polypodiales</taxon>
        <taxon>Pteridineae</taxon>
        <taxon>Pteridaceae</taxon>
        <taxon>Vittarioideae</taxon>
        <taxon>Adiantum</taxon>
    </lineage>
</organism>